<evidence type="ECO:0000256" key="4">
    <source>
        <dbReference type="ARBA" id="ARBA00023128"/>
    </source>
</evidence>
<keyword evidence="4" id="KW-0496">Mitochondrion</keyword>
<comment type="similarity">
    <text evidence="2">Belongs to the PET117 family.</text>
</comment>
<feature type="compositionally biased region" description="Low complexity" evidence="5">
    <location>
        <begin position="54"/>
        <end position="89"/>
    </location>
</feature>
<dbReference type="GO" id="GO:0033617">
    <property type="term" value="P:mitochondrial respiratory chain complex IV assembly"/>
    <property type="evidence" value="ECO:0007669"/>
    <property type="project" value="TreeGrafter"/>
</dbReference>
<feature type="compositionally biased region" description="Basic and acidic residues" evidence="5">
    <location>
        <begin position="105"/>
        <end position="133"/>
    </location>
</feature>
<comment type="caution">
    <text evidence="6">The sequence shown here is derived from an EMBL/GenBank/DDBJ whole genome shotgun (WGS) entry which is preliminary data.</text>
</comment>
<sequence length="143" mass="16007">MSRASKIFFGSSILLSGVVVWGVHYIQKRESDTMYQGVLKDEERLRQKALALLNPTAPTSTNSTPQTHTTPLNTPSSPVQQPAPVVDPDCITCTISPPPELVESQSKEQRAKERRERYLEYEAQKGLGRKLEQEQGVQSDRLV</sequence>
<evidence type="ECO:0000256" key="2">
    <source>
        <dbReference type="ARBA" id="ARBA00008197"/>
    </source>
</evidence>
<reference evidence="6" key="1">
    <citation type="submission" date="2023-02" db="EMBL/GenBank/DDBJ databases">
        <title>Identification and recombinant expression of a fungal hydrolase from Papiliotrema laurentii that hydrolyzes apple cutin and clears colloidal polyester polyurethane.</title>
        <authorList>
            <consortium name="DOE Joint Genome Institute"/>
            <person name="Roman V.A."/>
            <person name="Bojanowski C."/>
            <person name="Crable B.R."/>
            <person name="Wagner D.N."/>
            <person name="Hung C.S."/>
            <person name="Nadeau L.J."/>
            <person name="Schratz L."/>
            <person name="Haridas S."/>
            <person name="Pangilinan J."/>
            <person name="Lipzen A."/>
            <person name="Na H."/>
            <person name="Yan M."/>
            <person name="Ng V."/>
            <person name="Grigoriev I.V."/>
            <person name="Spatafora J.W."/>
            <person name="Barlow D."/>
            <person name="Biffinger J."/>
            <person name="Kelley-Loughnane N."/>
            <person name="Varaljay V.A."/>
            <person name="Crookes-Goodson W.J."/>
        </authorList>
    </citation>
    <scope>NUCLEOTIDE SEQUENCE</scope>
    <source>
        <strain evidence="6">5307AH</strain>
    </source>
</reference>
<dbReference type="PANTHER" id="PTHR28163:SF1">
    <property type="entry name" value="PROTEIN PET117 HOMOLOG, MITOCHONDRIAL"/>
    <property type="match status" value="1"/>
</dbReference>
<keyword evidence="3" id="KW-0809">Transit peptide</keyword>
<evidence type="ECO:0000256" key="5">
    <source>
        <dbReference type="SAM" id="MobiDB-lite"/>
    </source>
</evidence>
<dbReference type="InterPro" id="IPR031568">
    <property type="entry name" value="Pet117"/>
</dbReference>
<dbReference type="GO" id="GO:0005739">
    <property type="term" value="C:mitochondrion"/>
    <property type="evidence" value="ECO:0007669"/>
    <property type="project" value="UniProtKB-SubCell"/>
</dbReference>
<name>A0AAD9FRC9_PAPLA</name>
<proteinExistence type="inferred from homology"/>
<evidence type="ECO:0000313" key="6">
    <source>
        <dbReference type="EMBL" id="KAK1924657.1"/>
    </source>
</evidence>
<evidence type="ECO:0000256" key="1">
    <source>
        <dbReference type="ARBA" id="ARBA00004173"/>
    </source>
</evidence>
<keyword evidence="7" id="KW-1185">Reference proteome</keyword>
<evidence type="ECO:0000313" key="7">
    <source>
        <dbReference type="Proteomes" id="UP001182556"/>
    </source>
</evidence>
<gene>
    <name evidence="6" type="ORF">DB88DRAFT_509731</name>
</gene>
<dbReference type="PANTHER" id="PTHR28163">
    <property type="entry name" value="PROTEIN PET117 HOMOLOG, MITOCHONDRIAL"/>
    <property type="match status" value="1"/>
</dbReference>
<dbReference type="Pfam" id="PF15786">
    <property type="entry name" value="PET117"/>
    <property type="match status" value="1"/>
</dbReference>
<organism evidence="6 7">
    <name type="scientific">Papiliotrema laurentii</name>
    <name type="common">Cryptococcus laurentii</name>
    <dbReference type="NCBI Taxonomy" id="5418"/>
    <lineage>
        <taxon>Eukaryota</taxon>
        <taxon>Fungi</taxon>
        <taxon>Dikarya</taxon>
        <taxon>Basidiomycota</taxon>
        <taxon>Agaricomycotina</taxon>
        <taxon>Tremellomycetes</taxon>
        <taxon>Tremellales</taxon>
        <taxon>Rhynchogastremaceae</taxon>
        <taxon>Papiliotrema</taxon>
    </lineage>
</organism>
<accession>A0AAD9FRC9</accession>
<dbReference type="AlphaFoldDB" id="A0AAD9FRC9"/>
<protein>
    <submittedName>
        <fullName evidence="6">Uncharacterized protein</fullName>
    </submittedName>
</protein>
<dbReference type="Proteomes" id="UP001182556">
    <property type="component" value="Unassembled WGS sequence"/>
</dbReference>
<evidence type="ECO:0000256" key="3">
    <source>
        <dbReference type="ARBA" id="ARBA00022946"/>
    </source>
</evidence>
<comment type="subcellular location">
    <subcellularLocation>
        <location evidence="1">Mitochondrion</location>
    </subcellularLocation>
</comment>
<dbReference type="EMBL" id="JAODAN010000004">
    <property type="protein sequence ID" value="KAK1924657.1"/>
    <property type="molecule type" value="Genomic_DNA"/>
</dbReference>
<feature type="region of interest" description="Disordered" evidence="5">
    <location>
        <begin position="54"/>
        <end position="143"/>
    </location>
</feature>